<evidence type="ECO:0000256" key="5">
    <source>
        <dbReference type="ARBA" id="ARBA00011137"/>
    </source>
</evidence>
<evidence type="ECO:0000259" key="19">
    <source>
        <dbReference type="Pfam" id="PF01764"/>
    </source>
</evidence>
<evidence type="ECO:0000313" key="21">
    <source>
        <dbReference type="Proteomes" id="UP000076727"/>
    </source>
</evidence>
<evidence type="ECO:0000256" key="8">
    <source>
        <dbReference type="ARBA" id="ARBA00022753"/>
    </source>
</evidence>
<evidence type="ECO:0000256" key="4">
    <source>
        <dbReference type="ARBA" id="ARBA00010701"/>
    </source>
</evidence>
<keyword evidence="15" id="KW-0472">Membrane</keyword>
<dbReference type="InterPro" id="IPR002921">
    <property type="entry name" value="Fungal_lipase-type"/>
</dbReference>
<evidence type="ECO:0000256" key="16">
    <source>
        <dbReference type="ARBA" id="ARBA00023180"/>
    </source>
</evidence>
<dbReference type="GO" id="GO:0034727">
    <property type="term" value="P:piecemeal microautophagy of the nucleus"/>
    <property type="evidence" value="ECO:0007669"/>
    <property type="project" value="TreeGrafter"/>
</dbReference>
<dbReference type="InterPro" id="IPR050805">
    <property type="entry name" value="ATG15_Lipase"/>
</dbReference>
<reference evidence="20 21" key="1">
    <citation type="journal article" date="2016" name="Mol. Biol. Evol.">
        <title>Comparative Genomics of Early-Diverging Mushroom-Forming Fungi Provides Insights into the Origins of Lignocellulose Decay Capabilities.</title>
        <authorList>
            <person name="Nagy L.G."/>
            <person name="Riley R."/>
            <person name="Tritt A."/>
            <person name="Adam C."/>
            <person name="Daum C."/>
            <person name="Floudas D."/>
            <person name="Sun H."/>
            <person name="Yadav J.S."/>
            <person name="Pangilinan J."/>
            <person name="Larsson K.H."/>
            <person name="Matsuura K."/>
            <person name="Barry K."/>
            <person name="Labutti K."/>
            <person name="Kuo R."/>
            <person name="Ohm R.A."/>
            <person name="Bhattacharya S.S."/>
            <person name="Shirouzu T."/>
            <person name="Yoshinaga Y."/>
            <person name="Martin F.M."/>
            <person name="Grigoriev I.V."/>
            <person name="Hibbett D.S."/>
        </authorList>
    </citation>
    <scope>NUCLEOTIDE SEQUENCE [LARGE SCALE GENOMIC DNA]</scope>
    <source>
        <strain evidence="20 21">L-15889</strain>
    </source>
</reference>
<dbReference type="STRING" id="1314783.A0A165R6R3"/>
<evidence type="ECO:0000256" key="11">
    <source>
        <dbReference type="ARBA" id="ARBA00022968"/>
    </source>
</evidence>
<evidence type="ECO:0000256" key="10">
    <source>
        <dbReference type="ARBA" id="ARBA00022963"/>
    </source>
</evidence>
<comment type="subunit">
    <text evidence="5">Binds to both phosphatidylinositol (PI) and phosphatidylinositol 3,5-bisphosphate (PIP2).</text>
</comment>
<proteinExistence type="inferred from homology"/>
<name>A0A165R6R3_9APHY</name>
<dbReference type="GO" id="GO:0006660">
    <property type="term" value="P:phosphatidylserine catabolic process"/>
    <property type="evidence" value="ECO:0007669"/>
    <property type="project" value="TreeGrafter"/>
</dbReference>
<accession>A0A165R6R3</accession>
<keyword evidence="7" id="KW-0812">Transmembrane</keyword>
<dbReference type="Proteomes" id="UP000076727">
    <property type="component" value="Unassembled WGS sequence"/>
</dbReference>
<evidence type="ECO:0000256" key="14">
    <source>
        <dbReference type="ARBA" id="ARBA00023098"/>
    </source>
</evidence>
<keyword evidence="8" id="KW-0967">Endosome</keyword>
<keyword evidence="12" id="KW-1133">Transmembrane helix</keyword>
<dbReference type="GO" id="GO:0004620">
    <property type="term" value="F:phospholipase activity"/>
    <property type="evidence" value="ECO:0007669"/>
    <property type="project" value="TreeGrafter"/>
</dbReference>
<evidence type="ECO:0000256" key="7">
    <source>
        <dbReference type="ARBA" id="ARBA00022692"/>
    </source>
</evidence>
<dbReference type="GO" id="GO:0046461">
    <property type="term" value="P:neutral lipid catabolic process"/>
    <property type="evidence" value="ECO:0007669"/>
    <property type="project" value="TreeGrafter"/>
</dbReference>
<dbReference type="EMBL" id="KV429052">
    <property type="protein sequence ID" value="KZT70378.1"/>
    <property type="molecule type" value="Genomic_DNA"/>
</dbReference>
<dbReference type="AlphaFoldDB" id="A0A165R6R3"/>
<dbReference type="GO" id="GO:0034496">
    <property type="term" value="P:multivesicular body membrane disassembly"/>
    <property type="evidence" value="ECO:0007669"/>
    <property type="project" value="TreeGrafter"/>
</dbReference>
<evidence type="ECO:0000256" key="12">
    <source>
        <dbReference type="ARBA" id="ARBA00022989"/>
    </source>
</evidence>
<evidence type="ECO:0000313" key="20">
    <source>
        <dbReference type="EMBL" id="KZT70378.1"/>
    </source>
</evidence>
<dbReference type="PANTHER" id="PTHR47175:SF2">
    <property type="entry name" value="LIPASE ATG15-RELATED"/>
    <property type="match status" value="1"/>
</dbReference>
<keyword evidence="10" id="KW-0442">Lipid degradation</keyword>
<gene>
    <name evidence="20" type="ORF">DAEQUDRAFT_744832</name>
</gene>
<evidence type="ECO:0000256" key="9">
    <source>
        <dbReference type="ARBA" id="ARBA00022801"/>
    </source>
</evidence>
<comment type="subcellular location">
    <subcellularLocation>
        <location evidence="3">Endosome</location>
        <location evidence="3">Multivesicular body membrane</location>
        <topology evidence="3">Single-pass type II membrane protein</topology>
    </subcellularLocation>
    <subcellularLocation>
        <location evidence="2">Prevacuolar compartment membrane</location>
        <topology evidence="2">Single-pass type II membrane protein</topology>
    </subcellularLocation>
</comment>
<dbReference type="Pfam" id="PF01764">
    <property type="entry name" value="Lipase_3"/>
    <property type="match status" value="1"/>
</dbReference>
<evidence type="ECO:0000256" key="1">
    <source>
        <dbReference type="ARBA" id="ARBA00001024"/>
    </source>
</evidence>
<dbReference type="CDD" id="cd00519">
    <property type="entry name" value="Lipase_3"/>
    <property type="match status" value="1"/>
</dbReference>
<evidence type="ECO:0000256" key="18">
    <source>
        <dbReference type="ARBA" id="ARBA00029828"/>
    </source>
</evidence>
<evidence type="ECO:0000256" key="13">
    <source>
        <dbReference type="ARBA" id="ARBA00023006"/>
    </source>
</evidence>
<comment type="catalytic activity">
    <reaction evidence="1">
        <text>a triacylglycerol + H2O = a diacylglycerol + a fatty acid + H(+)</text>
        <dbReference type="Rhea" id="RHEA:12044"/>
        <dbReference type="ChEBI" id="CHEBI:15377"/>
        <dbReference type="ChEBI" id="CHEBI:15378"/>
        <dbReference type="ChEBI" id="CHEBI:17855"/>
        <dbReference type="ChEBI" id="CHEBI:18035"/>
        <dbReference type="ChEBI" id="CHEBI:28868"/>
        <dbReference type="EC" id="3.1.1.3"/>
    </reaction>
</comment>
<keyword evidence="14" id="KW-0443">Lipid metabolism</keyword>
<feature type="domain" description="Fungal lipase-type" evidence="19">
    <location>
        <begin position="248"/>
        <end position="274"/>
    </location>
</feature>
<keyword evidence="13" id="KW-0072">Autophagy</keyword>
<evidence type="ECO:0000256" key="3">
    <source>
        <dbReference type="ARBA" id="ARBA00004343"/>
    </source>
</evidence>
<keyword evidence="21" id="KW-1185">Reference proteome</keyword>
<evidence type="ECO:0000256" key="15">
    <source>
        <dbReference type="ARBA" id="ARBA00023136"/>
    </source>
</evidence>
<sequence>MFPSLLPNALQYLLASWLWSKDSLSHGPPTPLRFQLRHQHAVSNSSRIVFSDVHPGSSGFAAEEYGVSTRPVTVHRPASHERFFSSRFNSLISVPWDEAEVEGPNIHDRETLLTLAKMTSNAYTEPENSDWYDLGPGWQNRTYPFGWEPDADGFRGHVFATPDNSTIVISVKGTSAGWLVGGGGPTVKKDKLNDNLLFSCCCARVGPTWSTVCDCYEDSYKCDQGCLEKSLAEDSLFYSIGTNLFYNVTYMYPNSNIWLVGHSLGGSLASLIGVTFGAPAVAFEAPGEKMAARRLHLPSPPSVQHITHIYHTADPIPQGACTGVSSSCAIGGYALESKCHLGRVIRYDTVTQLRWPVDVRTHGIRVIVEKLLASDWDGGDGDDKNGTHKDVPDFYDEEDCVDCYSWEYGDYRNASLASCQLKGL</sequence>
<dbReference type="Gene3D" id="3.40.50.1820">
    <property type="entry name" value="alpha/beta hydrolase"/>
    <property type="match status" value="1"/>
</dbReference>
<dbReference type="InterPro" id="IPR029058">
    <property type="entry name" value="AB_hydrolase_fold"/>
</dbReference>
<dbReference type="OrthoDB" id="58570at2759"/>
<evidence type="ECO:0000256" key="17">
    <source>
        <dbReference type="ARBA" id="ARBA00024663"/>
    </source>
</evidence>
<keyword evidence="11" id="KW-0735">Signal-anchor</keyword>
<protein>
    <recommendedName>
        <fullName evidence="6">triacylglycerol lipase</fullName>
        <ecNumber evidence="6">3.1.1.3</ecNumber>
    </recommendedName>
    <alternativeName>
        <fullName evidence="18">Autophagy-related protein 15</fullName>
    </alternativeName>
</protein>
<organism evidence="20 21">
    <name type="scientific">Daedalea quercina L-15889</name>
    <dbReference type="NCBI Taxonomy" id="1314783"/>
    <lineage>
        <taxon>Eukaryota</taxon>
        <taxon>Fungi</taxon>
        <taxon>Dikarya</taxon>
        <taxon>Basidiomycota</taxon>
        <taxon>Agaricomycotina</taxon>
        <taxon>Agaricomycetes</taxon>
        <taxon>Polyporales</taxon>
        <taxon>Fomitopsis</taxon>
    </lineage>
</organism>
<evidence type="ECO:0000256" key="6">
    <source>
        <dbReference type="ARBA" id="ARBA00013279"/>
    </source>
</evidence>
<dbReference type="GO" id="GO:0032585">
    <property type="term" value="C:multivesicular body membrane"/>
    <property type="evidence" value="ECO:0007669"/>
    <property type="project" value="UniProtKB-SubCell"/>
</dbReference>
<comment type="similarity">
    <text evidence="4">Belongs to the AB hydrolase superfamily. Lipase family.</text>
</comment>
<dbReference type="SUPFAM" id="SSF53474">
    <property type="entry name" value="alpha/beta-Hydrolases"/>
    <property type="match status" value="1"/>
</dbReference>
<dbReference type="PANTHER" id="PTHR47175">
    <property type="entry name" value="LIPASE ATG15-RELATED"/>
    <property type="match status" value="1"/>
</dbReference>
<keyword evidence="9 20" id="KW-0378">Hydrolase</keyword>
<dbReference type="GO" id="GO:0005775">
    <property type="term" value="C:vacuolar lumen"/>
    <property type="evidence" value="ECO:0007669"/>
    <property type="project" value="TreeGrafter"/>
</dbReference>
<comment type="function">
    <text evidence="17">Lipase which is essential for lysis of subvacuolar cytoplasm to vacuole targeted bodies and intravacuolar autophagic bodies. Involved in the lysis of intravacuolar multivesicular body (MVB) vesicles. The intravacuolar membrane disintegration by ATG15 is critical to life span extension.</text>
</comment>
<evidence type="ECO:0000256" key="2">
    <source>
        <dbReference type="ARBA" id="ARBA00004270"/>
    </source>
</evidence>
<keyword evidence="16" id="KW-0325">Glycoprotein</keyword>
<dbReference type="GO" id="GO:0004806">
    <property type="term" value="F:triacylglycerol lipase activity"/>
    <property type="evidence" value="ECO:0007669"/>
    <property type="project" value="UniProtKB-EC"/>
</dbReference>
<dbReference type="EC" id="3.1.1.3" evidence="6"/>